<accession>A0ABD4EAZ6</accession>
<sequence>MTTESKKSPAPEQASEAAPQRPRTENPTAEAIFEQAAGAGNLISSKFGDGKSRDDALTADQRQALGHAISEYFGRLDSDEGVRAPEGRILRAFDYCDSRNVDDLIDRAIVPALAASPVEQPAAAPIDGDREFHIAAVQLVNDMMDAWQSGTPYRSVSSGIHARINALLTAPIPDAAAPSPADELAAFEAWYERTCPISAEALRTGACDESIQESRDEMALGFSAGVAYARAAASPAADDRKYTQADMERYGRAVADAREKRVTTAAQAASPAAEAVAIPVEWDQDAAIEALSDFPKGSIWYEFLEEVGFDPTSGPIYVLTVQGRAMLDQLKSAYFAAPQPAQADASRTIPDECVASGASCSYAPEGRHGEMQRRYCGKAQSEAPAEAREPSAWVTPDGDRAITQAQKQGMLRDGGAGASSVRPYSIPCYASRAPADAGVAVTAAARDVLAERSRQVEVEAMTPAGDDQYDRRQLALAGASYALSGAGAIASDRSAPVVWPWSHEWWKPTTPRRDLVKAGALIVAEIERLDRRPDCVRAADEACEDVQKLVDGIAAARAQGGEQK</sequence>
<feature type="compositionally biased region" description="Low complexity" evidence="1">
    <location>
        <begin position="10"/>
        <end position="21"/>
    </location>
</feature>
<feature type="region of interest" description="Disordered" evidence="1">
    <location>
        <begin position="373"/>
        <end position="395"/>
    </location>
</feature>
<organism evidence="2 3">
    <name type="scientific">Burkholderia ubonensis</name>
    <dbReference type="NCBI Taxonomy" id="101571"/>
    <lineage>
        <taxon>Bacteria</taxon>
        <taxon>Pseudomonadati</taxon>
        <taxon>Pseudomonadota</taxon>
        <taxon>Betaproteobacteria</taxon>
        <taxon>Burkholderiales</taxon>
        <taxon>Burkholderiaceae</taxon>
        <taxon>Burkholderia</taxon>
        <taxon>Burkholderia cepacia complex</taxon>
    </lineage>
</organism>
<comment type="caution">
    <text evidence="2">The sequence shown here is derived from an EMBL/GenBank/DDBJ whole genome shotgun (WGS) entry which is preliminary data.</text>
</comment>
<protein>
    <submittedName>
        <fullName evidence="2">Uncharacterized protein</fullName>
    </submittedName>
</protein>
<evidence type="ECO:0000313" key="3">
    <source>
        <dbReference type="Proteomes" id="UP000057910"/>
    </source>
</evidence>
<dbReference type="AlphaFoldDB" id="A0ABD4EAZ6"/>
<proteinExistence type="predicted"/>
<dbReference type="RefSeq" id="WP_060037956.1">
    <property type="nucleotide sequence ID" value="NZ_LPAD01000007.1"/>
</dbReference>
<name>A0ABD4EAZ6_9BURK</name>
<evidence type="ECO:0000256" key="1">
    <source>
        <dbReference type="SAM" id="MobiDB-lite"/>
    </source>
</evidence>
<dbReference type="Proteomes" id="UP000057910">
    <property type="component" value="Unassembled WGS sequence"/>
</dbReference>
<reference evidence="2 3" key="1">
    <citation type="submission" date="2015-11" db="EMBL/GenBank/DDBJ databases">
        <title>Expanding the genomic diversity of Burkholderia species for the development of highly accurate diagnostics.</title>
        <authorList>
            <person name="Sahl J."/>
            <person name="Keim P."/>
            <person name="Wagner D."/>
        </authorList>
    </citation>
    <scope>NUCLEOTIDE SEQUENCE [LARGE SCALE GENOMIC DNA]</scope>
    <source>
        <strain evidence="2 3">MSMB1585WGS</strain>
    </source>
</reference>
<dbReference type="EMBL" id="LPAD01000007">
    <property type="protein sequence ID" value="KVN92582.1"/>
    <property type="molecule type" value="Genomic_DNA"/>
</dbReference>
<feature type="region of interest" description="Disordered" evidence="1">
    <location>
        <begin position="1"/>
        <end position="29"/>
    </location>
</feature>
<gene>
    <name evidence="2" type="ORF">WJ68_33725</name>
</gene>
<evidence type="ECO:0000313" key="2">
    <source>
        <dbReference type="EMBL" id="KVN92582.1"/>
    </source>
</evidence>